<dbReference type="Pfam" id="PF00023">
    <property type="entry name" value="Ank"/>
    <property type="match status" value="1"/>
</dbReference>
<evidence type="ECO:0000256" key="6">
    <source>
        <dbReference type="PROSITE-ProRule" id="PRU00023"/>
    </source>
</evidence>
<reference evidence="7 8" key="1">
    <citation type="submission" date="2017-03" db="EMBL/GenBank/DDBJ databases">
        <title>Genome Survey of Euroglyphus maynei.</title>
        <authorList>
            <person name="Arlian L.G."/>
            <person name="Morgan M.S."/>
            <person name="Rider S.D."/>
        </authorList>
    </citation>
    <scope>NUCLEOTIDE SEQUENCE [LARGE SCALE GENOMIC DNA]</scope>
    <source>
        <strain evidence="7">Arlian Lab</strain>
        <tissue evidence="7">Whole body</tissue>
    </source>
</reference>
<keyword evidence="4" id="KW-0528">Neurotoxin</keyword>
<keyword evidence="6" id="KW-0040">ANK repeat</keyword>
<gene>
    <name evidence="7" type="ORF">BLA29_004884</name>
</gene>
<dbReference type="InterPro" id="IPR002110">
    <property type="entry name" value="Ankyrin_rpt"/>
</dbReference>
<dbReference type="Proteomes" id="UP000194236">
    <property type="component" value="Unassembled WGS sequence"/>
</dbReference>
<proteinExistence type="predicted"/>
<comment type="caution">
    <text evidence="7">The sequence shown here is derived from an EMBL/GenBank/DDBJ whole genome shotgun (WGS) entry which is preliminary data.</text>
</comment>
<comment type="subcellular location">
    <subcellularLocation>
        <location evidence="1">Target cell membrane</location>
    </subcellularLocation>
</comment>
<dbReference type="PROSITE" id="PS50088">
    <property type="entry name" value="ANK_REPEAT"/>
    <property type="match status" value="1"/>
</dbReference>
<dbReference type="OrthoDB" id="6596655at2759"/>
<accession>A0A1Y3B6Z7</accession>
<dbReference type="InterPro" id="IPR036770">
    <property type="entry name" value="Ankyrin_rpt-contain_sf"/>
</dbReference>
<sequence length="133" mass="15051">MHLAAQYAPGRIVKRLIETIGLMCQVQNETNQSPLAIALIHDNVSAAEALFSAKINIDVEIDSIPCFFYYLRKSSSLHLCSYFLKFGAKPKYIDKMGNSSLHLICTNVERNYFIETVKLLIDHGVDVDRKNCQ</sequence>
<feature type="repeat" description="ANK" evidence="6">
    <location>
        <begin position="96"/>
        <end position="132"/>
    </location>
</feature>
<dbReference type="Gene3D" id="1.25.40.20">
    <property type="entry name" value="Ankyrin repeat-containing domain"/>
    <property type="match status" value="2"/>
</dbReference>
<evidence type="ECO:0000256" key="3">
    <source>
        <dbReference type="ARBA" id="ARBA00022537"/>
    </source>
</evidence>
<keyword evidence="5" id="KW-0472">Membrane</keyword>
<evidence type="ECO:0000256" key="4">
    <source>
        <dbReference type="ARBA" id="ARBA00023028"/>
    </source>
</evidence>
<evidence type="ECO:0000313" key="7">
    <source>
        <dbReference type="EMBL" id="OTF75035.1"/>
    </source>
</evidence>
<dbReference type="GO" id="GO:0044231">
    <property type="term" value="C:host cell presynaptic membrane"/>
    <property type="evidence" value="ECO:0007669"/>
    <property type="project" value="UniProtKB-KW"/>
</dbReference>
<evidence type="ECO:0000313" key="8">
    <source>
        <dbReference type="Proteomes" id="UP000194236"/>
    </source>
</evidence>
<evidence type="ECO:0000256" key="1">
    <source>
        <dbReference type="ARBA" id="ARBA00004175"/>
    </source>
</evidence>
<protein>
    <submittedName>
        <fullName evidence="7">Uncharacterized protein</fullName>
    </submittedName>
</protein>
<keyword evidence="8" id="KW-1185">Reference proteome</keyword>
<keyword evidence="4" id="KW-0638">Presynaptic neurotoxin</keyword>
<keyword evidence="4" id="KW-0800">Toxin</keyword>
<name>A0A1Y3B6Z7_EURMA</name>
<dbReference type="AlphaFoldDB" id="A0A1Y3B6Z7"/>
<organism evidence="7 8">
    <name type="scientific">Euroglyphus maynei</name>
    <name type="common">Mayne's house dust mite</name>
    <dbReference type="NCBI Taxonomy" id="6958"/>
    <lineage>
        <taxon>Eukaryota</taxon>
        <taxon>Metazoa</taxon>
        <taxon>Ecdysozoa</taxon>
        <taxon>Arthropoda</taxon>
        <taxon>Chelicerata</taxon>
        <taxon>Arachnida</taxon>
        <taxon>Acari</taxon>
        <taxon>Acariformes</taxon>
        <taxon>Sarcoptiformes</taxon>
        <taxon>Astigmata</taxon>
        <taxon>Psoroptidia</taxon>
        <taxon>Analgoidea</taxon>
        <taxon>Pyroglyphidae</taxon>
        <taxon>Pyroglyphinae</taxon>
        <taxon>Euroglyphus</taxon>
    </lineage>
</organism>
<keyword evidence="3" id="KW-1052">Target cell membrane</keyword>
<keyword evidence="5" id="KW-1053">Target membrane</keyword>
<dbReference type="GO" id="GO:0006887">
    <property type="term" value="P:exocytosis"/>
    <property type="evidence" value="ECO:0007669"/>
    <property type="project" value="UniProtKB-KW"/>
</dbReference>
<feature type="non-terminal residue" evidence="7">
    <location>
        <position position="133"/>
    </location>
</feature>
<evidence type="ECO:0000256" key="2">
    <source>
        <dbReference type="ARBA" id="ARBA00022483"/>
    </source>
</evidence>
<dbReference type="SUPFAM" id="SSF48403">
    <property type="entry name" value="Ankyrin repeat"/>
    <property type="match status" value="1"/>
</dbReference>
<keyword evidence="2" id="KW-0268">Exocytosis</keyword>
<dbReference type="GO" id="GO:0044218">
    <property type="term" value="C:other organism cell membrane"/>
    <property type="evidence" value="ECO:0007669"/>
    <property type="project" value="UniProtKB-KW"/>
</dbReference>
<dbReference type="EMBL" id="MUJZ01044020">
    <property type="protein sequence ID" value="OTF75035.1"/>
    <property type="molecule type" value="Genomic_DNA"/>
</dbReference>
<evidence type="ECO:0000256" key="5">
    <source>
        <dbReference type="ARBA" id="ARBA00023298"/>
    </source>
</evidence>
<dbReference type="SMART" id="SM00248">
    <property type="entry name" value="ANK"/>
    <property type="match status" value="3"/>
</dbReference>